<dbReference type="Proteomes" id="UP001291309">
    <property type="component" value="Unassembled WGS sequence"/>
</dbReference>
<evidence type="ECO:0000313" key="1">
    <source>
        <dbReference type="EMBL" id="MDY7233239.1"/>
    </source>
</evidence>
<sequence length="183" mass="21025">MSARVEVALPKDATGFIRRQCPGCHRIFKTLPNRFDARVLQRRLVSLFPFENADEGYEEVPHWHCLYCGHHAEADEWLAPEHVSYLESLSRAWANHVRYEQLAYVSRTLSYNPRPTFIAVAPEALPEPLPAEPEDLRVIPMVCCGEDVKAEWDWDGPMYCPRCGAHHGGMSGRQQVHLQFIQE</sequence>
<protein>
    <submittedName>
        <fullName evidence="1">Uncharacterized protein</fullName>
    </submittedName>
</protein>
<comment type="caution">
    <text evidence="1">The sequence shown here is derived from an EMBL/GenBank/DDBJ whole genome shotgun (WGS) entry which is preliminary data.</text>
</comment>
<name>A0ABU5HIH1_9BACT</name>
<evidence type="ECO:0000313" key="2">
    <source>
        <dbReference type="Proteomes" id="UP001291309"/>
    </source>
</evidence>
<reference evidence="1 2" key="1">
    <citation type="submission" date="2023-12" db="EMBL/GenBank/DDBJ databases">
        <title>the genome sequence of Hyalangium sp. s54d21.</title>
        <authorList>
            <person name="Zhang X."/>
        </authorList>
    </citation>
    <scope>NUCLEOTIDE SEQUENCE [LARGE SCALE GENOMIC DNA]</scope>
    <source>
        <strain evidence="2">s54d21</strain>
    </source>
</reference>
<keyword evidence="2" id="KW-1185">Reference proteome</keyword>
<organism evidence="1 2">
    <name type="scientific">Hyalangium rubrum</name>
    <dbReference type="NCBI Taxonomy" id="3103134"/>
    <lineage>
        <taxon>Bacteria</taxon>
        <taxon>Pseudomonadati</taxon>
        <taxon>Myxococcota</taxon>
        <taxon>Myxococcia</taxon>
        <taxon>Myxococcales</taxon>
        <taxon>Cystobacterineae</taxon>
        <taxon>Archangiaceae</taxon>
        <taxon>Hyalangium</taxon>
    </lineage>
</organism>
<proteinExistence type="predicted"/>
<accession>A0ABU5HIH1</accession>
<gene>
    <name evidence="1" type="ORF">SYV04_43030</name>
</gene>
<dbReference type="EMBL" id="JAXIVS010000031">
    <property type="protein sequence ID" value="MDY7233239.1"/>
    <property type="molecule type" value="Genomic_DNA"/>
</dbReference>
<dbReference type="RefSeq" id="WP_321551952.1">
    <property type="nucleotide sequence ID" value="NZ_JAXIVS010000031.1"/>
</dbReference>